<comment type="caution">
    <text evidence="2">The sequence shown here is derived from an EMBL/GenBank/DDBJ whole genome shotgun (WGS) entry which is preliminary data.</text>
</comment>
<reference evidence="2" key="2">
    <citation type="submission" date="2022-01" db="EMBL/GenBank/DDBJ databases">
        <authorList>
            <person name="Yamashiro T."/>
            <person name="Shiraishi A."/>
            <person name="Satake H."/>
            <person name="Nakayama K."/>
        </authorList>
    </citation>
    <scope>NUCLEOTIDE SEQUENCE</scope>
</reference>
<feature type="region of interest" description="Disordered" evidence="1">
    <location>
        <begin position="419"/>
        <end position="455"/>
    </location>
</feature>
<keyword evidence="3" id="KW-1185">Reference proteome</keyword>
<dbReference type="EMBL" id="BQNB010021530">
    <property type="protein sequence ID" value="GJU07352.1"/>
    <property type="molecule type" value="Genomic_DNA"/>
</dbReference>
<name>A0ABQ5J764_9ASTR</name>
<dbReference type="Proteomes" id="UP001151760">
    <property type="component" value="Unassembled WGS sequence"/>
</dbReference>
<protein>
    <submittedName>
        <fullName evidence="2">Uncharacterized protein</fullName>
    </submittedName>
</protein>
<reference evidence="2" key="1">
    <citation type="journal article" date="2022" name="Int. J. Mol. Sci.">
        <title>Draft Genome of Tanacetum Coccineum: Genomic Comparison of Closely Related Tanacetum-Family Plants.</title>
        <authorList>
            <person name="Yamashiro T."/>
            <person name="Shiraishi A."/>
            <person name="Nakayama K."/>
            <person name="Satake H."/>
        </authorList>
    </citation>
    <scope>NUCLEOTIDE SEQUENCE</scope>
</reference>
<accession>A0ABQ5J764</accession>
<gene>
    <name evidence="2" type="ORF">Tco_1123782</name>
</gene>
<evidence type="ECO:0000313" key="2">
    <source>
        <dbReference type="EMBL" id="GJU07352.1"/>
    </source>
</evidence>
<evidence type="ECO:0000256" key="1">
    <source>
        <dbReference type="SAM" id="MobiDB-lite"/>
    </source>
</evidence>
<feature type="compositionally biased region" description="Basic and acidic residues" evidence="1">
    <location>
        <begin position="550"/>
        <end position="584"/>
    </location>
</feature>
<feature type="compositionally biased region" description="Polar residues" evidence="1">
    <location>
        <begin position="419"/>
        <end position="453"/>
    </location>
</feature>
<evidence type="ECO:0000313" key="3">
    <source>
        <dbReference type="Proteomes" id="UP001151760"/>
    </source>
</evidence>
<feature type="region of interest" description="Disordered" evidence="1">
    <location>
        <begin position="526"/>
        <end position="588"/>
    </location>
</feature>
<sequence>MLLRLSNALEEKCDADNIFKCSIGFAAHRITLSFKDVQMALPPQVYLKEEVYVSQPEWFIDSEFPNHVYRLEKALYDLNQAPRAKLNMFHCLHMNQLAASITKCGFSKERFEYLVHRIVIIMAQQQHAADVHPDELCPPNKRYDLMDANKKVDLEHVQCPSESKILMNIIKNHPLRFSIAASASVPWIYMAQFWHTLKEDGSKHRLKFLLDRKELTLTLDDFRTIFHLPQANDNNHASFVPPPSFSDMVPFYKQVLGFTMELKTVSNFKISGLLQPWQTLCKIFSKCLTTRVTGWDQPPLQIMQMLYCFVNNIHVDYAELMWEGIYYSLHHPATSIPYPRFTKIIISHYMTIFPDISRRARDAYHNLQDDDIMKNIFNSGRNKNKVGMRIPAWMITDEMKLTEHYKMYAEVFGLDVPLTQSQPTESTQGTHRTPSAPRSPNPATETAESSVPKRSTVIRFRLPSRQSARLTPPVPVPSAEKADEMILQDMIQVSLAEHKSREEQEARENVALVYEHLAAEEIEKLVEDPENVDDSSPPRHDDTSIPGTRLEPRSDKESPEVEIVQEKEEETTKDTEVEPDKDTPMVDVTNIVPPVNVDDEEDEITDEVFELRRRVKGKNVEETRISPIPSPTRSPRNLSTLVSSDTEKLQELTVTHPTPSSDQQGFVNLISGLILYASVDDEIQLKQVNHKTSMEDFLLPMDEAKLKKMEDEMLRQRCTSGDEHQYHIDQMKNFLQSDIVWESRKEILVSPHLRKITPLVQSCQRDPEGYALSRSNQTFYGFNKCIKKFNPYAICIENGKKNSLMRRSSTLGDRKNLEDRRKRSIQTLRSFKSSRHTGNWVMNISLSQRRLVAKSRANDLHRLLWSLSVFIRSSVIWERVHDFQLGIESYQQKINLTAPTITFLGIEEYDVFSIVYEPVHGIIYTNSKKEKRVMRHSEIHKFCDATLRRTLEGLKSYYNDVKYGYVQKELTNDEVEFLKLFEEEIEVRLNYRDQMRRWEMYVNGRPLGPRRERPE</sequence>
<proteinExistence type="predicted"/>
<organism evidence="2 3">
    <name type="scientific">Tanacetum coccineum</name>
    <dbReference type="NCBI Taxonomy" id="301880"/>
    <lineage>
        <taxon>Eukaryota</taxon>
        <taxon>Viridiplantae</taxon>
        <taxon>Streptophyta</taxon>
        <taxon>Embryophyta</taxon>
        <taxon>Tracheophyta</taxon>
        <taxon>Spermatophyta</taxon>
        <taxon>Magnoliopsida</taxon>
        <taxon>eudicotyledons</taxon>
        <taxon>Gunneridae</taxon>
        <taxon>Pentapetalae</taxon>
        <taxon>asterids</taxon>
        <taxon>campanulids</taxon>
        <taxon>Asterales</taxon>
        <taxon>Asteraceae</taxon>
        <taxon>Asteroideae</taxon>
        <taxon>Anthemideae</taxon>
        <taxon>Anthemidinae</taxon>
        <taxon>Tanacetum</taxon>
    </lineage>
</organism>